<name>A0A5B7IS24_PORTR</name>
<organism evidence="1 2">
    <name type="scientific">Portunus trituberculatus</name>
    <name type="common">Swimming crab</name>
    <name type="synonym">Neptunus trituberculatus</name>
    <dbReference type="NCBI Taxonomy" id="210409"/>
    <lineage>
        <taxon>Eukaryota</taxon>
        <taxon>Metazoa</taxon>
        <taxon>Ecdysozoa</taxon>
        <taxon>Arthropoda</taxon>
        <taxon>Crustacea</taxon>
        <taxon>Multicrustacea</taxon>
        <taxon>Malacostraca</taxon>
        <taxon>Eumalacostraca</taxon>
        <taxon>Eucarida</taxon>
        <taxon>Decapoda</taxon>
        <taxon>Pleocyemata</taxon>
        <taxon>Brachyura</taxon>
        <taxon>Eubrachyura</taxon>
        <taxon>Portunoidea</taxon>
        <taxon>Portunidae</taxon>
        <taxon>Portuninae</taxon>
        <taxon>Portunus</taxon>
    </lineage>
</organism>
<sequence length="132" mass="15014">MSPHHFPSPSLIAVTKLSPPITITHSHFPSPLITSTRSHNPHITNNHILINSGLITLHHHPCHFTSQYHQQPFMTHYSLITSSPSCDLTPTSIITPISVSSSPFILYMLLQLPHHHHHYHHHVTTKYSQKNK</sequence>
<proteinExistence type="predicted"/>
<dbReference type="EMBL" id="VSRR010067534">
    <property type="protein sequence ID" value="MPC85163.1"/>
    <property type="molecule type" value="Genomic_DNA"/>
</dbReference>
<dbReference type="AlphaFoldDB" id="A0A5B7IS24"/>
<keyword evidence="2" id="KW-1185">Reference proteome</keyword>
<protein>
    <submittedName>
        <fullName evidence="1">Uncharacterized protein</fullName>
    </submittedName>
</protein>
<comment type="caution">
    <text evidence="1">The sequence shown here is derived from an EMBL/GenBank/DDBJ whole genome shotgun (WGS) entry which is preliminary data.</text>
</comment>
<dbReference type="Proteomes" id="UP000324222">
    <property type="component" value="Unassembled WGS sequence"/>
</dbReference>
<evidence type="ECO:0000313" key="2">
    <source>
        <dbReference type="Proteomes" id="UP000324222"/>
    </source>
</evidence>
<gene>
    <name evidence="1" type="ORF">E2C01_079926</name>
</gene>
<accession>A0A5B7IS24</accession>
<evidence type="ECO:0000313" key="1">
    <source>
        <dbReference type="EMBL" id="MPC85163.1"/>
    </source>
</evidence>
<reference evidence="1 2" key="1">
    <citation type="submission" date="2019-05" db="EMBL/GenBank/DDBJ databases">
        <title>Another draft genome of Portunus trituberculatus and its Hox gene families provides insights of decapod evolution.</title>
        <authorList>
            <person name="Jeong J.-H."/>
            <person name="Song I."/>
            <person name="Kim S."/>
            <person name="Choi T."/>
            <person name="Kim D."/>
            <person name="Ryu S."/>
            <person name="Kim W."/>
        </authorList>
    </citation>
    <scope>NUCLEOTIDE SEQUENCE [LARGE SCALE GENOMIC DNA]</scope>
    <source>
        <tissue evidence="1">Muscle</tissue>
    </source>
</reference>